<dbReference type="InterPro" id="IPR012263">
    <property type="entry name" value="M_m6A_EcoRV"/>
</dbReference>
<dbReference type="PIRSF" id="PIRSF000398">
    <property type="entry name" value="M_m6A_EcoRV"/>
    <property type="match status" value="1"/>
</dbReference>
<gene>
    <name evidence="4" type="ORF">KH389_01435</name>
</gene>
<dbReference type="GO" id="GO:0032259">
    <property type="term" value="P:methylation"/>
    <property type="evidence" value="ECO:0007669"/>
    <property type="project" value="UniProtKB-KW"/>
</dbReference>
<evidence type="ECO:0000256" key="3">
    <source>
        <dbReference type="ARBA" id="ARBA00022691"/>
    </source>
</evidence>
<evidence type="ECO:0000313" key="5">
    <source>
        <dbReference type="Proteomes" id="UP000678154"/>
    </source>
</evidence>
<name>A0ABX8DTB6_9PSED</name>
<reference evidence="4 5" key="1">
    <citation type="journal article" date="2016" name="J. Hazard. Mater.">
        <title>A newly isolated Pseudomonas putida S-1 strain for batch-mode-propanethiol degradation and continuous treatment of propanethiol-containing waste gas.</title>
        <authorList>
            <person name="Chen D.Z."/>
            <person name="Sun Y.M."/>
            <person name="Han L.M."/>
            <person name="Chen J."/>
            <person name="Ye J.X."/>
            <person name="Chen J.M."/>
        </authorList>
    </citation>
    <scope>NUCLEOTIDE SEQUENCE [LARGE SCALE GENOMIC DNA]</scope>
    <source>
        <strain evidence="4 5">S-1</strain>
    </source>
</reference>
<dbReference type="PANTHER" id="PTHR30481">
    <property type="entry name" value="DNA ADENINE METHYLASE"/>
    <property type="match status" value="1"/>
</dbReference>
<dbReference type="PRINTS" id="PR00505">
    <property type="entry name" value="D12N6MTFRASE"/>
</dbReference>
<dbReference type="SUPFAM" id="SSF53335">
    <property type="entry name" value="S-adenosyl-L-methionine-dependent methyltransferases"/>
    <property type="match status" value="1"/>
</dbReference>
<proteinExistence type="predicted"/>
<keyword evidence="5" id="KW-1185">Reference proteome</keyword>
<dbReference type="Pfam" id="PF02086">
    <property type="entry name" value="MethyltransfD12"/>
    <property type="match status" value="1"/>
</dbReference>
<dbReference type="GeneID" id="87478877"/>
<dbReference type="RefSeq" id="WP_213606748.1">
    <property type="nucleotide sequence ID" value="NZ_CP074676.1"/>
</dbReference>
<keyword evidence="2" id="KW-0808">Transferase</keyword>
<dbReference type="EMBL" id="CP074676">
    <property type="protein sequence ID" value="QVL19274.1"/>
    <property type="molecule type" value="Genomic_DNA"/>
</dbReference>
<keyword evidence="3" id="KW-0949">S-adenosyl-L-methionine</keyword>
<dbReference type="PANTHER" id="PTHR30481:SF2">
    <property type="entry name" value="SITE-SPECIFIC DNA-METHYLTRANSFERASE (ADENINE-SPECIFIC)"/>
    <property type="match status" value="1"/>
</dbReference>
<evidence type="ECO:0000313" key="4">
    <source>
        <dbReference type="EMBL" id="QVL19274.1"/>
    </source>
</evidence>
<sequence>MSIAPSFVTPLRYPGGKGRLGAWLADLIKHNNFKDRQYIEPYAGGAGAAVYLLLNNFIDRILINDVDVGVYAFWWSVFNDAEKLVSLVNETPITIDTWEEQKSAMLLGDTSDLVKLGFATFFLNRTNRSGIIRGGVIGGRSQDGYYKLDARFNKAGLISRIESLAKLREKVKVSNVDAIKLIDDKDVAAESIYYLDPPYYNKGAQLYRNHYKPSDHLEISQSVAALKAPWIVTYDNCVEICELYKAHSMHELSFYYSTHLSRPIAKEVMFFGNLEAHAEPSMRR</sequence>
<dbReference type="InterPro" id="IPR012327">
    <property type="entry name" value="MeTrfase_D12"/>
</dbReference>
<organism evidence="4 5">
    <name type="scientific">Pseudomonas qingdaonensis</name>
    <dbReference type="NCBI Taxonomy" id="2056231"/>
    <lineage>
        <taxon>Bacteria</taxon>
        <taxon>Pseudomonadati</taxon>
        <taxon>Pseudomonadota</taxon>
        <taxon>Gammaproteobacteria</taxon>
        <taxon>Pseudomonadales</taxon>
        <taxon>Pseudomonadaceae</taxon>
        <taxon>Pseudomonas</taxon>
    </lineage>
</organism>
<dbReference type="Gene3D" id="3.40.50.150">
    <property type="entry name" value="Vaccinia Virus protein VP39"/>
    <property type="match status" value="2"/>
</dbReference>
<protein>
    <submittedName>
        <fullName evidence="4">DNA adenine methylase</fullName>
    </submittedName>
</protein>
<keyword evidence="1 4" id="KW-0489">Methyltransferase</keyword>
<evidence type="ECO:0000256" key="1">
    <source>
        <dbReference type="ARBA" id="ARBA00022603"/>
    </source>
</evidence>
<evidence type="ECO:0000256" key="2">
    <source>
        <dbReference type="ARBA" id="ARBA00022679"/>
    </source>
</evidence>
<dbReference type="Proteomes" id="UP000678154">
    <property type="component" value="Chromosome"/>
</dbReference>
<dbReference type="GO" id="GO:0008168">
    <property type="term" value="F:methyltransferase activity"/>
    <property type="evidence" value="ECO:0007669"/>
    <property type="project" value="UniProtKB-KW"/>
</dbReference>
<accession>A0ABX8DTB6</accession>
<dbReference type="InterPro" id="IPR029063">
    <property type="entry name" value="SAM-dependent_MTases_sf"/>
</dbReference>